<dbReference type="Proteomes" id="UP000515842">
    <property type="component" value="Chromosome"/>
</dbReference>
<feature type="transmembrane region" description="Helical" evidence="1">
    <location>
        <begin position="66"/>
        <end position="84"/>
    </location>
</feature>
<organism evidence="2 3">
    <name type="scientific">Aliarcobacter cryaerophilus</name>
    <dbReference type="NCBI Taxonomy" id="28198"/>
    <lineage>
        <taxon>Bacteria</taxon>
        <taxon>Pseudomonadati</taxon>
        <taxon>Campylobacterota</taxon>
        <taxon>Epsilonproteobacteria</taxon>
        <taxon>Campylobacterales</taxon>
        <taxon>Arcobacteraceae</taxon>
        <taxon>Aliarcobacter</taxon>
    </lineage>
</organism>
<evidence type="ECO:0000313" key="3">
    <source>
        <dbReference type="Proteomes" id="UP000515842"/>
    </source>
</evidence>
<reference evidence="2 3" key="1">
    <citation type="journal article" date="2020" name="Front. Microbiol.">
        <title>Genomic Analysis and Antimicrobial Resistance of Aliarcobacter cryaerophilus Strains From German Water Poultry.</title>
        <authorList>
            <person name="Muller E."/>
            <person name="Hotzel H."/>
            <person name="Ahlers C."/>
            <person name="Hanel I."/>
            <person name="Tomaso H."/>
            <person name="Abdel-Glil M.Y."/>
        </authorList>
    </citation>
    <scope>NUCLEOTIDE SEQUENCE [LARGE SCALE GENOMIC DNA]</scope>
    <source>
        <strain evidence="2 3">16CS1285-4</strain>
    </source>
</reference>
<dbReference type="AlphaFoldDB" id="A0A7G9LQ76"/>
<feature type="transmembrane region" description="Helical" evidence="1">
    <location>
        <begin position="120"/>
        <end position="144"/>
    </location>
</feature>
<evidence type="ECO:0000256" key="1">
    <source>
        <dbReference type="SAM" id="Phobius"/>
    </source>
</evidence>
<protein>
    <submittedName>
        <fullName evidence="2">Uncharacterized protein</fullName>
    </submittedName>
</protein>
<dbReference type="RefSeq" id="WP_187474976.1">
    <property type="nucleotide sequence ID" value="NZ_CP060693.1"/>
</dbReference>
<gene>
    <name evidence="2" type="ORF">HOO34_03375</name>
</gene>
<evidence type="ECO:0000313" key="2">
    <source>
        <dbReference type="EMBL" id="QNM90775.1"/>
    </source>
</evidence>
<feature type="transmembrane region" description="Helical" evidence="1">
    <location>
        <begin position="22"/>
        <end position="45"/>
    </location>
</feature>
<feature type="transmembrane region" description="Helical" evidence="1">
    <location>
        <begin position="90"/>
        <end position="108"/>
    </location>
</feature>
<dbReference type="EMBL" id="CP060693">
    <property type="protein sequence ID" value="QNM90775.1"/>
    <property type="molecule type" value="Genomic_DNA"/>
</dbReference>
<name>A0A7G9LQ76_9BACT</name>
<accession>A0A7G9LQ76</accession>
<keyword evidence="1" id="KW-1133">Transmembrane helix</keyword>
<keyword evidence="1" id="KW-0472">Membrane</keyword>
<sequence length="157" mass="18271">MLNEIKDSIKARLYDIKYTPFLASYSFFFVYFNAKLFLIFFDSSLSVQNKIDMLSYGIVDKLKTKFKIAFFLGLVLYLYILTNFSYVSVYYTYVALPTLTMLGLLGFGSFKSLRSTAQMIFWFTLIIWIITLFFVSYIGVYLSYISVPILLISGLVF</sequence>
<proteinExistence type="predicted"/>
<keyword evidence="1" id="KW-0812">Transmembrane</keyword>